<gene>
    <name evidence="4" type="ORF">ACJMK2_017387</name>
</gene>
<sequence>MLHHRAGSICLPFLSCIINCYAPVIIRQLGETIVETRNGRVRGVLVEFQKMYHLRAIEAFFNIPYASLKGLHGNDLRFMPPSSPLRWKYVRNASMQNMSVTCPQKHQHDSRWIRTKPKEVVRHLLNLAENVKFQDEDCLMINIFVPGAGRSFS</sequence>
<keyword evidence="5" id="KW-1185">Reference proteome</keyword>
<keyword evidence="2" id="KW-0732">Signal</keyword>
<feature type="chain" id="PRO_5044765821" description="Carboxylesterase type B domain-containing protein" evidence="2">
    <location>
        <begin position="23"/>
        <end position="153"/>
    </location>
</feature>
<evidence type="ECO:0000256" key="2">
    <source>
        <dbReference type="SAM" id="SignalP"/>
    </source>
</evidence>
<evidence type="ECO:0000259" key="3">
    <source>
        <dbReference type="Pfam" id="PF00135"/>
    </source>
</evidence>
<dbReference type="InterPro" id="IPR029058">
    <property type="entry name" value="AB_hydrolase_fold"/>
</dbReference>
<name>A0ABD3UA75_SINWO</name>
<evidence type="ECO:0000256" key="1">
    <source>
        <dbReference type="ARBA" id="ARBA00005964"/>
    </source>
</evidence>
<dbReference type="AlphaFoldDB" id="A0ABD3UA75"/>
<reference evidence="4 5" key="1">
    <citation type="submission" date="2024-11" db="EMBL/GenBank/DDBJ databases">
        <title>Chromosome-level genome assembly of the freshwater bivalve Anodonta woodiana.</title>
        <authorList>
            <person name="Chen X."/>
        </authorList>
    </citation>
    <scope>NUCLEOTIDE SEQUENCE [LARGE SCALE GENOMIC DNA]</scope>
    <source>
        <strain evidence="4">MN2024</strain>
        <tissue evidence="4">Gills</tissue>
    </source>
</reference>
<proteinExistence type="inferred from homology"/>
<feature type="domain" description="Carboxylesterase type B" evidence="3">
    <location>
        <begin position="31"/>
        <end position="147"/>
    </location>
</feature>
<dbReference type="Proteomes" id="UP001634394">
    <property type="component" value="Unassembled WGS sequence"/>
</dbReference>
<comment type="caution">
    <text evidence="4">The sequence shown here is derived from an EMBL/GenBank/DDBJ whole genome shotgun (WGS) entry which is preliminary data.</text>
</comment>
<accession>A0ABD3UA75</accession>
<dbReference type="Pfam" id="PF00135">
    <property type="entry name" value="COesterase"/>
    <property type="match status" value="1"/>
</dbReference>
<dbReference type="Gene3D" id="3.40.50.1820">
    <property type="entry name" value="alpha/beta hydrolase"/>
    <property type="match status" value="1"/>
</dbReference>
<dbReference type="InterPro" id="IPR002018">
    <property type="entry name" value="CarbesteraseB"/>
</dbReference>
<dbReference type="InterPro" id="IPR051093">
    <property type="entry name" value="Neuroligin/BSAL"/>
</dbReference>
<dbReference type="SUPFAM" id="SSF53474">
    <property type="entry name" value="alpha/beta-Hydrolases"/>
    <property type="match status" value="1"/>
</dbReference>
<feature type="signal peptide" evidence="2">
    <location>
        <begin position="1"/>
        <end position="22"/>
    </location>
</feature>
<dbReference type="PANTHER" id="PTHR43903">
    <property type="entry name" value="NEUROLIGIN"/>
    <property type="match status" value="1"/>
</dbReference>
<evidence type="ECO:0000313" key="4">
    <source>
        <dbReference type="EMBL" id="KAL3846389.1"/>
    </source>
</evidence>
<organism evidence="4 5">
    <name type="scientific">Sinanodonta woodiana</name>
    <name type="common">Chinese pond mussel</name>
    <name type="synonym">Anodonta woodiana</name>
    <dbReference type="NCBI Taxonomy" id="1069815"/>
    <lineage>
        <taxon>Eukaryota</taxon>
        <taxon>Metazoa</taxon>
        <taxon>Spiralia</taxon>
        <taxon>Lophotrochozoa</taxon>
        <taxon>Mollusca</taxon>
        <taxon>Bivalvia</taxon>
        <taxon>Autobranchia</taxon>
        <taxon>Heteroconchia</taxon>
        <taxon>Palaeoheterodonta</taxon>
        <taxon>Unionida</taxon>
        <taxon>Unionoidea</taxon>
        <taxon>Unionidae</taxon>
        <taxon>Unioninae</taxon>
        <taxon>Sinanodonta</taxon>
    </lineage>
</organism>
<evidence type="ECO:0000313" key="5">
    <source>
        <dbReference type="Proteomes" id="UP001634394"/>
    </source>
</evidence>
<dbReference type="EMBL" id="JBJQND010000016">
    <property type="protein sequence ID" value="KAL3846389.1"/>
    <property type="molecule type" value="Genomic_DNA"/>
</dbReference>
<protein>
    <recommendedName>
        <fullName evidence="3">Carboxylesterase type B domain-containing protein</fullName>
    </recommendedName>
</protein>
<comment type="similarity">
    <text evidence="1">Belongs to the type-B carboxylesterase/lipase family.</text>
</comment>